<evidence type="ECO:0000313" key="5">
    <source>
        <dbReference type="Proteomes" id="UP001282288"/>
    </source>
</evidence>
<reference evidence="2 4" key="1">
    <citation type="journal article" date="2023" name="Microb. Genom.">
        <title>Mesoterricola silvestris gen. nov., sp. nov., Mesoterricola sediminis sp. nov., Geothrix oryzae sp. nov., Geothrix edaphica sp. nov., Geothrix rubra sp. nov., and Geothrix limicola sp. nov., six novel members of Acidobacteriota isolated from soils.</title>
        <authorList>
            <person name="Weisberg A.J."/>
            <person name="Pearce E."/>
            <person name="Kramer C.G."/>
            <person name="Chang J.H."/>
            <person name="Clarke C.R."/>
        </authorList>
    </citation>
    <scope>NUCLEOTIDE SEQUENCE</scope>
    <source>
        <strain evidence="3 4">NB05-1H</strain>
        <strain evidence="2">NRRL_B-16521</strain>
    </source>
</reference>
<feature type="region of interest" description="Disordered" evidence="1">
    <location>
        <begin position="190"/>
        <end position="222"/>
    </location>
</feature>
<sequence>MPVTVTITEQPSGAVVATGGDQLAHELLKHAGFTRHADWHGIRFRLPTTMPRETQTEVAGSAVRMLSAARYEVVAPASLSPDAPSVEGQFGLGKRLLHLADRLRGAQSGAELSGVLVELLDREQGVLIRLQEAAGEQVTDLDPDAYELSDRLGAASDLLYSVNGDLEWVVVDVAKVAPVEGAVSSAARTSSPAAVRSALPPAPSVEVGPASGVRTSPAGRGR</sequence>
<accession>A0AAP6BLZ4</accession>
<comment type="caution">
    <text evidence="2">The sequence shown here is derived from an EMBL/GenBank/DDBJ whole genome shotgun (WGS) entry which is preliminary data.</text>
</comment>
<dbReference type="RefSeq" id="WP_010358365.1">
    <property type="nucleotide sequence ID" value="NZ_BCMK01000141.1"/>
</dbReference>
<protein>
    <submittedName>
        <fullName evidence="2">Uncharacterized protein</fullName>
    </submittedName>
</protein>
<keyword evidence="4" id="KW-1185">Reference proteome</keyword>
<dbReference type="GeneID" id="69810957"/>
<dbReference type="EMBL" id="JARAWP010000067">
    <property type="protein sequence ID" value="MDX3026058.1"/>
    <property type="molecule type" value="Genomic_DNA"/>
</dbReference>
<evidence type="ECO:0000313" key="4">
    <source>
        <dbReference type="Proteomes" id="UP001272987"/>
    </source>
</evidence>
<evidence type="ECO:0000256" key="1">
    <source>
        <dbReference type="SAM" id="MobiDB-lite"/>
    </source>
</evidence>
<gene>
    <name evidence="2" type="ORF">PV399_47320</name>
    <name evidence="3" type="ORF">PV666_50630</name>
</gene>
<dbReference type="Proteomes" id="UP001282288">
    <property type="component" value="Unassembled WGS sequence"/>
</dbReference>
<proteinExistence type="predicted"/>
<evidence type="ECO:0000313" key="2">
    <source>
        <dbReference type="EMBL" id="MDX2967256.1"/>
    </source>
</evidence>
<organism evidence="2 5">
    <name type="scientific">Streptomyces acidiscabies</name>
    <dbReference type="NCBI Taxonomy" id="42234"/>
    <lineage>
        <taxon>Bacteria</taxon>
        <taxon>Bacillati</taxon>
        <taxon>Actinomycetota</taxon>
        <taxon>Actinomycetes</taxon>
        <taxon>Kitasatosporales</taxon>
        <taxon>Streptomycetaceae</taxon>
        <taxon>Streptomyces</taxon>
    </lineage>
</organism>
<evidence type="ECO:0000313" key="3">
    <source>
        <dbReference type="EMBL" id="MDX3026058.1"/>
    </source>
</evidence>
<dbReference type="AlphaFoldDB" id="A0AAP6BLZ4"/>
<dbReference type="EMBL" id="JARAWC010000091">
    <property type="protein sequence ID" value="MDX2967256.1"/>
    <property type="molecule type" value="Genomic_DNA"/>
</dbReference>
<dbReference type="Proteomes" id="UP001272987">
    <property type="component" value="Unassembled WGS sequence"/>
</dbReference>
<name>A0AAP6BLZ4_9ACTN</name>